<reference evidence="1 2" key="1">
    <citation type="submission" date="2021-06" db="EMBL/GenBank/DDBJ databases">
        <authorList>
            <person name="Kallberg Y."/>
            <person name="Tangrot J."/>
            <person name="Rosling A."/>
        </authorList>
    </citation>
    <scope>NUCLEOTIDE SEQUENCE [LARGE SCALE GENOMIC DNA]</scope>
    <source>
        <strain evidence="1 2">120-4 pot B 10/14</strain>
    </source>
</reference>
<keyword evidence="2" id="KW-1185">Reference proteome</keyword>
<dbReference type="EMBL" id="CAJVQB010057927">
    <property type="protein sequence ID" value="CAG8838382.1"/>
    <property type="molecule type" value="Genomic_DNA"/>
</dbReference>
<sequence>NRKAIKRNKEFSKQDNQQRRKTMLLDSEVGHFDYGIKEQLDQETPSEQMVVDIETIKVNLSKTLMELDGYGSQNENKKEDYILKRSKTTFLRIQELPKLLSSYKKENYIVNSTLMKIDPNKVSSKINMKINPIQKEEKGIVTGSNAIKIVNRRSFSSLGNNAHSEEIKLIKNPFEKRKSVEIFKNFDPSEAIEQSVLDKIWNSFMNGIIFAINKNISKKRIRNTPNNKKSKMKEKKSLLHRSVVEINKIVREINKYKTKIPEQVKYTK</sequence>
<name>A0ABN7WR47_GIGMA</name>
<protein>
    <submittedName>
        <fullName evidence="1">36707_t:CDS:1</fullName>
    </submittedName>
</protein>
<organism evidence="1 2">
    <name type="scientific">Gigaspora margarita</name>
    <dbReference type="NCBI Taxonomy" id="4874"/>
    <lineage>
        <taxon>Eukaryota</taxon>
        <taxon>Fungi</taxon>
        <taxon>Fungi incertae sedis</taxon>
        <taxon>Mucoromycota</taxon>
        <taxon>Glomeromycotina</taxon>
        <taxon>Glomeromycetes</taxon>
        <taxon>Diversisporales</taxon>
        <taxon>Gigasporaceae</taxon>
        <taxon>Gigaspora</taxon>
    </lineage>
</organism>
<evidence type="ECO:0000313" key="2">
    <source>
        <dbReference type="Proteomes" id="UP000789901"/>
    </source>
</evidence>
<feature type="non-terminal residue" evidence="1">
    <location>
        <position position="1"/>
    </location>
</feature>
<comment type="caution">
    <text evidence="1">The sequence shown here is derived from an EMBL/GenBank/DDBJ whole genome shotgun (WGS) entry which is preliminary data.</text>
</comment>
<proteinExistence type="predicted"/>
<evidence type="ECO:0000313" key="1">
    <source>
        <dbReference type="EMBL" id="CAG8838382.1"/>
    </source>
</evidence>
<accession>A0ABN7WR47</accession>
<gene>
    <name evidence="1" type="ORF">GMARGA_LOCUS33951</name>
</gene>
<dbReference type="Proteomes" id="UP000789901">
    <property type="component" value="Unassembled WGS sequence"/>
</dbReference>